<dbReference type="OrthoDB" id="3268823at2759"/>
<name>L8WQD3_THACA</name>
<proteinExistence type="predicted"/>
<dbReference type="HOGENOM" id="CLU_736030_0_0_1"/>
<sequence length="376" mass="41868">MTILDLRQHPDHTIGEPRYCGVRQIGACRARNRANCATRAEPCLSTTRLELTALGQPMAGSGWLTALSEPEVRVHARGTLLYRWVHPFNFVDDFVRLIICDIWLLVAGQDFCQQSGAEVDSSRGERRARMPSGVSPNTNERYQLTGMFLVADPGLYERYLYALLPDHKRHHPQLLNPDSWPTNHVIRREERCVHPVYPQTRTSGENQANPYQSHIRRNKLIMRHQLVGDIPIAAPKPTPIQPSTEEENQAASRGIPIRGISSRGSGQGMIYASPDGRISMHAEPTAEPITRISPPHSPPASPRKGLSRLWSRSRKSVDESTPKPVESQPSEPPVEAPVESESHPTPSSPTAKHTKVPLKDKVMGTLEFIGKIGYGL</sequence>
<organism evidence="2 3">
    <name type="scientific">Thanatephorus cucumeris (strain AG1-IA)</name>
    <name type="common">Rice sheath blight fungus</name>
    <name type="synonym">Rhizoctonia solani</name>
    <dbReference type="NCBI Taxonomy" id="983506"/>
    <lineage>
        <taxon>Eukaryota</taxon>
        <taxon>Fungi</taxon>
        <taxon>Dikarya</taxon>
        <taxon>Basidiomycota</taxon>
        <taxon>Agaricomycotina</taxon>
        <taxon>Agaricomycetes</taxon>
        <taxon>Cantharellales</taxon>
        <taxon>Ceratobasidiaceae</taxon>
        <taxon>Rhizoctonia</taxon>
        <taxon>Rhizoctonia solani AG-1</taxon>
    </lineage>
</organism>
<evidence type="ECO:0000256" key="1">
    <source>
        <dbReference type="SAM" id="MobiDB-lite"/>
    </source>
</evidence>
<evidence type="ECO:0000313" key="3">
    <source>
        <dbReference type="Proteomes" id="UP000011668"/>
    </source>
</evidence>
<protein>
    <submittedName>
        <fullName evidence="2">Uncharacterized protein</fullName>
    </submittedName>
</protein>
<feature type="region of interest" description="Disordered" evidence="1">
    <location>
        <begin position="117"/>
        <end position="137"/>
    </location>
</feature>
<dbReference type="EMBL" id="AFRT01002126">
    <property type="protein sequence ID" value="ELU38554.1"/>
    <property type="molecule type" value="Genomic_DNA"/>
</dbReference>
<accession>L8WQD3</accession>
<feature type="compositionally biased region" description="Low complexity" evidence="1">
    <location>
        <begin position="252"/>
        <end position="264"/>
    </location>
</feature>
<comment type="caution">
    <text evidence="2">The sequence shown here is derived from an EMBL/GenBank/DDBJ whole genome shotgun (WGS) entry which is preliminary data.</text>
</comment>
<dbReference type="AlphaFoldDB" id="L8WQD3"/>
<dbReference type="Proteomes" id="UP000011668">
    <property type="component" value="Unassembled WGS sequence"/>
</dbReference>
<gene>
    <name evidence="2" type="ORF">AG1IA_07402</name>
</gene>
<keyword evidence="3" id="KW-1185">Reference proteome</keyword>
<feature type="region of interest" description="Disordered" evidence="1">
    <location>
        <begin position="233"/>
        <end position="362"/>
    </location>
</feature>
<feature type="compositionally biased region" description="Low complexity" evidence="1">
    <location>
        <begin position="336"/>
        <end position="350"/>
    </location>
</feature>
<evidence type="ECO:0000313" key="2">
    <source>
        <dbReference type="EMBL" id="ELU38554.1"/>
    </source>
</evidence>
<reference evidence="2 3" key="1">
    <citation type="journal article" date="2013" name="Nat. Commun.">
        <title>The evolution and pathogenic mechanisms of the rice sheath blight pathogen.</title>
        <authorList>
            <person name="Zheng A."/>
            <person name="Lin R."/>
            <person name="Xu L."/>
            <person name="Qin P."/>
            <person name="Tang C."/>
            <person name="Ai P."/>
            <person name="Zhang D."/>
            <person name="Liu Y."/>
            <person name="Sun Z."/>
            <person name="Feng H."/>
            <person name="Wang Y."/>
            <person name="Chen Y."/>
            <person name="Liang X."/>
            <person name="Fu R."/>
            <person name="Li Q."/>
            <person name="Zhang J."/>
            <person name="Yu X."/>
            <person name="Xie Z."/>
            <person name="Ding L."/>
            <person name="Guan P."/>
            <person name="Tang J."/>
            <person name="Liang Y."/>
            <person name="Wang S."/>
            <person name="Deng Q."/>
            <person name="Li S."/>
            <person name="Zhu J."/>
            <person name="Wang L."/>
            <person name="Liu H."/>
            <person name="Li P."/>
        </authorList>
    </citation>
    <scope>NUCLEOTIDE SEQUENCE [LARGE SCALE GENOMIC DNA]</scope>
    <source>
        <strain evidence="3">AG-1 IA</strain>
    </source>
</reference>